<comment type="caution">
    <text evidence="1">The sequence shown here is derived from an EMBL/GenBank/DDBJ whole genome shotgun (WGS) entry which is preliminary data.</text>
</comment>
<sequence>MSALDNCESTLLFSADFSFLLNYVPSFTELKSWHNLIWNFLLLSTLIEKDVVDNLIMNFVSIRLLLLCMVAESFDSTDKNAMLLMFHVRLLFFSLLPNLPMVLSLHLRILVLLCGPLKQARATILDLLRYYN</sequence>
<dbReference type="EMBL" id="CM039437">
    <property type="protein sequence ID" value="KAI4307906.1"/>
    <property type="molecule type" value="Genomic_DNA"/>
</dbReference>
<proteinExistence type="predicted"/>
<name>A0ACB9LEJ6_BAUVA</name>
<gene>
    <name evidence="1" type="ORF">L6164_031033</name>
</gene>
<evidence type="ECO:0000313" key="1">
    <source>
        <dbReference type="EMBL" id="KAI4307906.1"/>
    </source>
</evidence>
<reference evidence="1 2" key="1">
    <citation type="journal article" date="2022" name="DNA Res.">
        <title>Chromosomal-level genome assembly of the orchid tree Bauhinia variegata (Leguminosae; Cercidoideae) supports the allotetraploid origin hypothesis of Bauhinia.</title>
        <authorList>
            <person name="Zhong Y."/>
            <person name="Chen Y."/>
            <person name="Zheng D."/>
            <person name="Pang J."/>
            <person name="Liu Y."/>
            <person name="Luo S."/>
            <person name="Meng S."/>
            <person name="Qian L."/>
            <person name="Wei D."/>
            <person name="Dai S."/>
            <person name="Zhou R."/>
        </authorList>
    </citation>
    <scope>NUCLEOTIDE SEQUENCE [LARGE SCALE GENOMIC DNA]</scope>
    <source>
        <strain evidence="1">BV-YZ2020</strain>
    </source>
</reference>
<dbReference type="Proteomes" id="UP000828941">
    <property type="component" value="Chromosome 12"/>
</dbReference>
<keyword evidence="2" id="KW-1185">Reference proteome</keyword>
<protein>
    <submittedName>
        <fullName evidence="1">Uncharacterized protein</fullName>
    </submittedName>
</protein>
<organism evidence="1 2">
    <name type="scientific">Bauhinia variegata</name>
    <name type="common">Purple orchid tree</name>
    <name type="synonym">Phanera variegata</name>
    <dbReference type="NCBI Taxonomy" id="167791"/>
    <lineage>
        <taxon>Eukaryota</taxon>
        <taxon>Viridiplantae</taxon>
        <taxon>Streptophyta</taxon>
        <taxon>Embryophyta</taxon>
        <taxon>Tracheophyta</taxon>
        <taxon>Spermatophyta</taxon>
        <taxon>Magnoliopsida</taxon>
        <taxon>eudicotyledons</taxon>
        <taxon>Gunneridae</taxon>
        <taxon>Pentapetalae</taxon>
        <taxon>rosids</taxon>
        <taxon>fabids</taxon>
        <taxon>Fabales</taxon>
        <taxon>Fabaceae</taxon>
        <taxon>Cercidoideae</taxon>
        <taxon>Cercideae</taxon>
        <taxon>Bauhiniinae</taxon>
        <taxon>Bauhinia</taxon>
    </lineage>
</organism>
<evidence type="ECO:0000313" key="2">
    <source>
        <dbReference type="Proteomes" id="UP000828941"/>
    </source>
</evidence>
<accession>A0ACB9LEJ6</accession>